<dbReference type="PANTHER" id="PTHR42964:SF1">
    <property type="entry name" value="POLYKETIDE BIOSYNTHESIS ENOYL-COA HYDRATASE PKSH-RELATED"/>
    <property type="match status" value="1"/>
</dbReference>
<protein>
    <submittedName>
        <fullName evidence="2">Enoyl-CoA hydratase/isomerase family protein</fullName>
    </submittedName>
</protein>
<keyword evidence="3" id="KW-1185">Reference proteome</keyword>
<dbReference type="EMBL" id="QPGB01000002">
    <property type="protein sequence ID" value="RCS58587.1"/>
    <property type="molecule type" value="Genomic_DNA"/>
</dbReference>
<dbReference type="GO" id="GO:0016853">
    <property type="term" value="F:isomerase activity"/>
    <property type="evidence" value="ECO:0007669"/>
    <property type="project" value="UniProtKB-KW"/>
</dbReference>
<dbReference type="Pfam" id="PF00378">
    <property type="entry name" value="ECH_1"/>
    <property type="match status" value="1"/>
</dbReference>
<dbReference type="OrthoDB" id="9807606at2"/>
<dbReference type="InterPro" id="IPR029045">
    <property type="entry name" value="ClpP/crotonase-like_dom_sf"/>
</dbReference>
<comment type="similarity">
    <text evidence="1">Belongs to the enoyl-CoA hydratase/isomerase family.</text>
</comment>
<dbReference type="SUPFAM" id="SSF52096">
    <property type="entry name" value="ClpP/crotonase"/>
    <property type="match status" value="1"/>
</dbReference>
<organism evidence="2 3">
    <name type="scientific">Parvibium lacunae</name>
    <dbReference type="NCBI Taxonomy" id="1888893"/>
    <lineage>
        <taxon>Bacteria</taxon>
        <taxon>Pseudomonadati</taxon>
        <taxon>Pseudomonadota</taxon>
        <taxon>Betaproteobacteria</taxon>
        <taxon>Burkholderiales</taxon>
        <taxon>Alcaligenaceae</taxon>
        <taxon>Parvibium</taxon>
    </lineage>
</organism>
<keyword evidence="2" id="KW-0413">Isomerase</keyword>
<dbReference type="AlphaFoldDB" id="A0A368L4U0"/>
<dbReference type="PANTHER" id="PTHR42964">
    <property type="entry name" value="ENOYL-COA HYDRATASE"/>
    <property type="match status" value="1"/>
</dbReference>
<evidence type="ECO:0000313" key="2">
    <source>
        <dbReference type="EMBL" id="RCS58587.1"/>
    </source>
</evidence>
<dbReference type="InterPro" id="IPR051683">
    <property type="entry name" value="Enoyl-CoA_Hydratase/Isomerase"/>
</dbReference>
<dbReference type="RefSeq" id="WP_114402672.1">
    <property type="nucleotide sequence ID" value="NZ_QPGB01000002.1"/>
</dbReference>
<sequence>MGQSNFATLLVEHIQEIGVIWLNRPEQKNAFNDQMIADLHQAILGMQADQRVRAVVLAAKGDAFCAGADLAWMRRMADADEETNRQDAQALADMLHAIYICPKPVIARVHGHTFGGGVGLVAACDIAVAQDGLLFALSEAKLGLIPATISPYVINAIGPRMAHRYFLTAERFSASEAHRIQLVHAVTSAEELDDAIDSLLNHILLNGPHAVAQAKQLIQMQRGRELDDTLRAETAQHIAQIRRGPEAQEGIRAFLEKRKPSWVPKITG</sequence>
<accession>A0A368L4U0</accession>
<evidence type="ECO:0000313" key="3">
    <source>
        <dbReference type="Proteomes" id="UP000252357"/>
    </source>
</evidence>
<evidence type="ECO:0000256" key="1">
    <source>
        <dbReference type="ARBA" id="ARBA00005254"/>
    </source>
</evidence>
<name>A0A368L4U0_9BURK</name>
<reference evidence="2 3" key="1">
    <citation type="journal article" date="2018" name="Int. J. Syst. Evol. Microbiol.">
        <title>Parvibium lacunae gen. nov., sp. nov., a new member of the family Alcaligenaceae isolated from a freshwater pond.</title>
        <authorList>
            <person name="Chen W.M."/>
            <person name="Xie P.B."/>
            <person name="Hsu M.Y."/>
            <person name="Sheu S.Y."/>
        </authorList>
    </citation>
    <scope>NUCLEOTIDE SEQUENCE [LARGE SCALE GENOMIC DNA]</scope>
    <source>
        <strain evidence="2 3">KMB9</strain>
    </source>
</reference>
<dbReference type="InterPro" id="IPR001753">
    <property type="entry name" value="Enoyl-CoA_hydra/iso"/>
</dbReference>
<dbReference type="Gene3D" id="1.10.12.10">
    <property type="entry name" value="Lyase 2-enoyl-coa Hydratase, Chain A, domain 2"/>
    <property type="match status" value="1"/>
</dbReference>
<dbReference type="InterPro" id="IPR014748">
    <property type="entry name" value="Enoyl-CoA_hydra_C"/>
</dbReference>
<proteinExistence type="inferred from homology"/>
<dbReference type="CDD" id="cd06558">
    <property type="entry name" value="crotonase-like"/>
    <property type="match status" value="1"/>
</dbReference>
<comment type="caution">
    <text evidence="2">The sequence shown here is derived from an EMBL/GenBank/DDBJ whole genome shotgun (WGS) entry which is preliminary data.</text>
</comment>
<dbReference type="Proteomes" id="UP000252357">
    <property type="component" value="Unassembled WGS sequence"/>
</dbReference>
<dbReference type="Gene3D" id="3.90.226.10">
    <property type="entry name" value="2-enoyl-CoA Hydratase, Chain A, domain 1"/>
    <property type="match status" value="1"/>
</dbReference>
<gene>
    <name evidence="2" type="ORF">DU000_07220</name>
</gene>